<evidence type="ECO:0000313" key="4">
    <source>
        <dbReference type="Proteomes" id="UP000534783"/>
    </source>
</evidence>
<evidence type="ECO:0000259" key="2">
    <source>
        <dbReference type="Pfam" id="PF07602"/>
    </source>
</evidence>
<accession>A0A7X6ICK9</accession>
<dbReference type="InterPro" id="IPR011459">
    <property type="entry name" value="DUF1565"/>
</dbReference>
<dbReference type="Gene3D" id="2.160.20.10">
    <property type="entry name" value="Single-stranded right-handed beta-helix, Pectin lyase-like"/>
    <property type="match status" value="1"/>
</dbReference>
<dbReference type="Proteomes" id="UP000534783">
    <property type="component" value="Unassembled WGS sequence"/>
</dbReference>
<reference evidence="3 4" key="1">
    <citation type="journal article" date="2020" name="Nature">
        <title>Bacterial chemolithoautotrophy via manganese oxidation.</title>
        <authorList>
            <person name="Yu H."/>
            <person name="Leadbetter J.R."/>
        </authorList>
    </citation>
    <scope>NUCLEOTIDE SEQUENCE [LARGE SCALE GENOMIC DNA]</scope>
    <source>
        <strain evidence="3 4">Mn-1</strain>
    </source>
</reference>
<dbReference type="Pfam" id="PF07602">
    <property type="entry name" value="DUF1565"/>
    <property type="match status" value="1"/>
</dbReference>
<feature type="transmembrane region" description="Helical" evidence="1">
    <location>
        <begin position="12"/>
        <end position="31"/>
    </location>
</feature>
<comment type="caution">
    <text evidence="3">The sequence shown here is derived from an EMBL/GenBank/DDBJ whole genome shotgun (WGS) entry which is preliminary data.</text>
</comment>
<protein>
    <submittedName>
        <fullName evidence="3">DUF1565 domain-containing protein</fullName>
    </submittedName>
</protein>
<dbReference type="NCBIfam" id="TIGR03804">
    <property type="entry name" value="para_beta_helix"/>
    <property type="match status" value="1"/>
</dbReference>
<gene>
    <name evidence="3" type="ORF">MNODULE_18715</name>
</gene>
<dbReference type="InterPro" id="IPR012334">
    <property type="entry name" value="Pectin_lyas_fold"/>
</dbReference>
<evidence type="ECO:0000256" key="1">
    <source>
        <dbReference type="SAM" id="Phobius"/>
    </source>
</evidence>
<dbReference type="EMBL" id="VTOW01000004">
    <property type="protein sequence ID" value="NKE72788.1"/>
    <property type="molecule type" value="Genomic_DNA"/>
</dbReference>
<keyword evidence="1" id="KW-1133">Transmembrane helix</keyword>
<dbReference type="InterPro" id="IPR022441">
    <property type="entry name" value="Para_beta_helix_rpt-2"/>
</dbReference>
<keyword evidence="1" id="KW-0812">Transmembrane</keyword>
<keyword evidence="4" id="KW-1185">Reference proteome</keyword>
<dbReference type="InterPro" id="IPR011050">
    <property type="entry name" value="Pectin_lyase_fold/virulence"/>
</dbReference>
<evidence type="ECO:0000313" key="3">
    <source>
        <dbReference type="EMBL" id="NKE72788.1"/>
    </source>
</evidence>
<dbReference type="AlphaFoldDB" id="A0A7X6ICK9"/>
<organism evidence="3 4">
    <name type="scientific">Candidatus Manganitrophus noduliformans</name>
    <dbReference type="NCBI Taxonomy" id="2606439"/>
    <lineage>
        <taxon>Bacteria</taxon>
        <taxon>Pseudomonadati</taxon>
        <taxon>Nitrospirota</taxon>
        <taxon>Nitrospiria</taxon>
        <taxon>Candidatus Troglogloeales</taxon>
        <taxon>Candidatus Manganitrophaceae</taxon>
        <taxon>Candidatus Manganitrophus</taxon>
    </lineage>
</organism>
<dbReference type="SUPFAM" id="SSF51126">
    <property type="entry name" value="Pectin lyase-like"/>
    <property type="match status" value="1"/>
</dbReference>
<name>A0A7X6ICK9_9BACT</name>
<proteinExistence type="predicted"/>
<sequence>MIDPHRNALRKTFLNFLFVLPLLFFSLLLTACPDGGGDQSIRIPRTYFVAPSSQGGSDLQPGTADAPFATITHALNAADEGDTVQVAAGTYRPGSSGLPTDPGERFPLRIKEGVSLVGEPAGAAQGTVIQGSGTHTSASAGAFRAAMILTEGAAISRLTVRSDGEVGVVAEGVNGEISHVQFTNNETGALLISSNVSISNNTFSGNTIGIQSMLGDSSRLEQNTIQSNTGDPGIGVLISDAGPALLQNQVTGNPGGGVVIDGQSNPDLGGGGRSDGANTLSCNGTADLINNDDSAIFARNNLWDHLDPNDIDAVDNGAGIIDTTGAGIAAQSCG</sequence>
<feature type="domain" description="DUF1565" evidence="2">
    <location>
        <begin position="56"/>
        <end position="308"/>
    </location>
</feature>
<keyword evidence="1" id="KW-0472">Membrane</keyword>
<dbReference type="PROSITE" id="PS51257">
    <property type="entry name" value="PROKAR_LIPOPROTEIN"/>
    <property type="match status" value="1"/>
</dbReference>